<evidence type="ECO:0000313" key="2">
    <source>
        <dbReference type="Proteomes" id="UP000536624"/>
    </source>
</evidence>
<proteinExistence type="predicted"/>
<dbReference type="Proteomes" id="UP000536624">
    <property type="component" value="Unassembled WGS sequence"/>
</dbReference>
<comment type="caution">
    <text evidence="1">The sequence shown here is derived from an EMBL/GenBank/DDBJ whole genome shotgun (WGS) entry which is preliminary data.</text>
</comment>
<sequence length="63" mass="7091">MKDYVSCIHVADQLLDAFPGMWLAVDPQDPRWRTNTIIRGLTAAAGLNRRRLPATFTMTRSSS</sequence>
<evidence type="ECO:0000313" key="1">
    <source>
        <dbReference type="EMBL" id="NIY68835.1"/>
    </source>
</evidence>
<accession>A0A7X5X8Y4</accession>
<dbReference type="EMBL" id="JAALLH010000001">
    <property type="protein sequence ID" value="NIY68835.1"/>
    <property type="molecule type" value="Genomic_DNA"/>
</dbReference>
<organism evidence="1 2">
    <name type="scientific">Streptomyces malaysiensis</name>
    <dbReference type="NCBI Taxonomy" id="92644"/>
    <lineage>
        <taxon>Bacteria</taxon>
        <taxon>Bacillati</taxon>
        <taxon>Actinomycetota</taxon>
        <taxon>Actinomycetes</taxon>
        <taxon>Kitasatosporales</taxon>
        <taxon>Streptomycetaceae</taxon>
        <taxon>Streptomyces</taxon>
        <taxon>Streptomyces violaceusniger group</taxon>
    </lineage>
</organism>
<dbReference type="AlphaFoldDB" id="A0A7X5X8Y4"/>
<gene>
    <name evidence="1" type="ORF">SMALB_6934</name>
</gene>
<name>A0A7X5X8Y4_STRMQ</name>
<protein>
    <submittedName>
        <fullName evidence="1">Cytochrome P450</fullName>
    </submittedName>
</protein>
<reference evidence="1 2" key="1">
    <citation type="submission" date="2020-02" db="EMBL/GenBank/DDBJ databases">
        <title>Streptomyces malaysiensis DSM14702 (JHCC583434, PFL_A843) Genome sequencing and assembly.</title>
        <authorList>
            <person name="Samborskyy M."/>
        </authorList>
    </citation>
    <scope>NUCLEOTIDE SEQUENCE [LARGE SCALE GENOMIC DNA]</scope>
    <source>
        <strain evidence="1 2">DSM 14702</strain>
    </source>
</reference>